<protein>
    <submittedName>
        <fullName evidence="2">RidA family protein</fullName>
        <ecNumber evidence="2">3.5.-.-</ecNumber>
    </submittedName>
</protein>
<dbReference type="Proteomes" id="UP001183388">
    <property type="component" value="Unassembled WGS sequence"/>
</dbReference>
<sequence>MNAPGAQRPPAAPAFAPYGAGGGIVVTAGVAALDPTTLRPLHPGFEEQAAWVLDRLDAVLDASGAGRRGLLRVECFLAERRWFGAWNACFARHFGAEAPARTTLVCELPVAGLLIEVQATAALAAAPAPDVPPTRRRDRSS</sequence>
<comment type="caution">
    <text evidence="2">The sequence shown here is derived from an EMBL/GenBank/DDBJ whole genome shotgun (WGS) entry which is preliminary data.</text>
</comment>
<comment type="similarity">
    <text evidence="1">Belongs to the RutC family.</text>
</comment>
<dbReference type="EC" id="3.5.-.-" evidence="2"/>
<dbReference type="CDD" id="cd00448">
    <property type="entry name" value="YjgF_YER057c_UK114_family"/>
    <property type="match status" value="1"/>
</dbReference>
<evidence type="ECO:0000313" key="2">
    <source>
        <dbReference type="EMBL" id="MDT0310144.1"/>
    </source>
</evidence>
<evidence type="ECO:0000313" key="3">
    <source>
        <dbReference type="Proteomes" id="UP001183388"/>
    </source>
</evidence>
<dbReference type="RefSeq" id="WP_311633114.1">
    <property type="nucleotide sequence ID" value="NZ_JAVREN010000056.1"/>
</dbReference>
<evidence type="ECO:0000256" key="1">
    <source>
        <dbReference type="ARBA" id="ARBA00010552"/>
    </source>
</evidence>
<dbReference type="PANTHER" id="PTHR11803">
    <property type="entry name" value="2-IMINOBUTANOATE/2-IMINOPROPANOATE DEAMINASE RIDA"/>
    <property type="match status" value="1"/>
</dbReference>
<gene>
    <name evidence="2" type="ORF">RM780_24775</name>
</gene>
<proteinExistence type="inferred from homology"/>
<reference evidence="3" key="1">
    <citation type="submission" date="2023-07" db="EMBL/GenBank/DDBJ databases">
        <title>30 novel species of actinomycetes from the DSMZ collection.</title>
        <authorList>
            <person name="Nouioui I."/>
        </authorList>
    </citation>
    <scope>NUCLEOTIDE SEQUENCE [LARGE SCALE GENOMIC DNA]</scope>
    <source>
        <strain evidence="3">DSM 44917</strain>
    </source>
</reference>
<organism evidence="2 3">
    <name type="scientific">Streptomyces boetiae</name>
    <dbReference type="NCBI Taxonomy" id="3075541"/>
    <lineage>
        <taxon>Bacteria</taxon>
        <taxon>Bacillati</taxon>
        <taxon>Actinomycetota</taxon>
        <taxon>Actinomycetes</taxon>
        <taxon>Kitasatosporales</taxon>
        <taxon>Streptomycetaceae</taxon>
        <taxon>Streptomyces</taxon>
    </lineage>
</organism>
<accession>A0ABU2LEY1</accession>
<dbReference type="GO" id="GO:0016787">
    <property type="term" value="F:hydrolase activity"/>
    <property type="evidence" value="ECO:0007669"/>
    <property type="project" value="UniProtKB-KW"/>
</dbReference>
<dbReference type="InterPro" id="IPR035959">
    <property type="entry name" value="RutC-like_sf"/>
</dbReference>
<dbReference type="PANTHER" id="PTHR11803:SF58">
    <property type="entry name" value="PROTEIN HMF1-RELATED"/>
    <property type="match status" value="1"/>
</dbReference>
<dbReference type="EMBL" id="JAVREN010000056">
    <property type="protein sequence ID" value="MDT0310144.1"/>
    <property type="molecule type" value="Genomic_DNA"/>
</dbReference>
<dbReference type="InterPro" id="IPR006175">
    <property type="entry name" value="YjgF/YER057c/UK114"/>
</dbReference>
<dbReference type="Pfam" id="PF01042">
    <property type="entry name" value="Ribonuc_L-PSP"/>
    <property type="match status" value="1"/>
</dbReference>
<dbReference type="SUPFAM" id="SSF55298">
    <property type="entry name" value="YjgF-like"/>
    <property type="match status" value="1"/>
</dbReference>
<keyword evidence="3" id="KW-1185">Reference proteome</keyword>
<dbReference type="Gene3D" id="3.30.1330.40">
    <property type="entry name" value="RutC-like"/>
    <property type="match status" value="1"/>
</dbReference>
<keyword evidence="2" id="KW-0378">Hydrolase</keyword>
<name>A0ABU2LEY1_9ACTN</name>